<evidence type="ECO:0000259" key="3">
    <source>
        <dbReference type="Pfam" id="PF02230"/>
    </source>
</evidence>
<keyword evidence="5" id="KW-1185">Reference proteome</keyword>
<comment type="caution">
    <text evidence="4">The sequence shown here is derived from an EMBL/GenBank/DDBJ whole genome shotgun (WGS) entry which is preliminary data.</text>
</comment>
<dbReference type="InterPro" id="IPR003140">
    <property type="entry name" value="PLipase/COase/thioEstase"/>
</dbReference>
<evidence type="ECO:0000313" key="5">
    <source>
        <dbReference type="Proteomes" id="UP000240912"/>
    </source>
</evidence>
<gene>
    <name evidence="4" type="ORF">C7T94_18280</name>
</gene>
<protein>
    <recommendedName>
        <fullName evidence="3">Phospholipase/carboxylesterase/thioesterase domain-containing protein</fullName>
    </recommendedName>
</protein>
<accession>A0A2T3HH84</accession>
<reference evidence="4 5" key="1">
    <citation type="submission" date="2018-03" db="EMBL/GenBank/DDBJ databases">
        <authorList>
            <person name="Keele B.F."/>
        </authorList>
    </citation>
    <scope>NUCLEOTIDE SEQUENCE [LARGE SCALE GENOMIC DNA]</scope>
    <source>
        <strain evidence="4 5">YL28-9</strain>
    </source>
</reference>
<dbReference type="InterPro" id="IPR029058">
    <property type="entry name" value="AB_hydrolase_fold"/>
</dbReference>
<dbReference type="Pfam" id="PF02230">
    <property type="entry name" value="Abhydrolase_2"/>
    <property type="match status" value="1"/>
</dbReference>
<dbReference type="PANTHER" id="PTHR43037:SF5">
    <property type="entry name" value="FERULOYL ESTERASE"/>
    <property type="match status" value="1"/>
</dbReference>
<sequence length="245" mass="27510">MSSIRFTAKSIFLILLLFILQRAGAQKVTDTLSGYRYEERILHAPQPAADLPLIIGLHWSGSTPEAFAAYLDDLKVAARLIVVRAPYPHKSGFSFFSRKPHDYYQLARQEKIAHFLAEGEKLSRFVRAISAKYPLAKKPVIIGASQGGDLSYLMAIRYPQLIRAALPLLATIDHQLIGPAGKRPAQMYIYHGTADAIVPVEAVYGHVRLLKSAGYRVKLFTFRDLKHDISPEMKRAFISCLEKFL</sequence>
<dbReference type="Gene3D" id="3.40.50.1820">
    <property type="entry name" value="alpha/beta hydrolase"/>
    <property type="match status" value="1"/>
</dbReference>
<dbReference type="InterPro" id="IPR050955">
    <property type="entry name" value="Plant_Biomass_Hydrol_Est"/>
</dbReference>
<organism evidence="4 5">
    <name type="scientific">Pedobacter yulinensis</name>
    <dbReference type="NCBI Taxonomy" id="2126353"/>
    <lineage>
        <taxon>Bacteria</taxon>
        <taxon>Pseudomonadati</taxon>
        <taxon>Bacteroidota</taxon>
        <taxon>Sphingobacteriia</taxon>
        <taxon>Sphingobacteriales</taxon>
        <taxon>Sphingobacteriaceae</taxon>
        <taxon>Pedobacter</taxon>
    </lineage>
</organism>
<dbReference type="AlphaFoldDB" id="A0A2T3HH84"/>
<dbReference type="SUPFAM" id="SSF53474">
    <property type="entry name" value="alpha/beta-Hydrolases"/>
    <property type="match status" value="1"/>
</dbReference>
<keyword evidence="1" id="KW-0732">Signal</keyword>
<evidence type="ECO:0000256" key="1">
    <source>
        <dbReference type="ARBA" id="ARBA00022729"/>
    </source>
</evidence>
<dbReference type="RefSeq" id="WP_107217381.1">
    <property type="nucleotide sequence ID" value="NZ_KZ686272.1"/>
</dbReference>
<name>A0A2T3HH84_9SPHI</name>
<dbReference type="GO" id="GO:0016787">
    <property type="term" value="F:hydrolase activity"/>
    <property type="evidence" value="ECO:0007669"/>
    <property type="project" value="UniProtKB-KW"/>
</dbReference>
<keyword evidence="2" id="KW-0378">Hydrolase</keyword>
<feature type="domain" description="Phospholipase/carboxylesterase/thioesterase" evidence="3">
    <location>
        <begin position="53"/>
        <end position="242"/>
    </location>
</feature>
<evidence type="ECO:0000313" key="4">
    <source>
        <dbReference type="EMBL" id="PST81816.1"/>
    </source>
</evidence>
<dbReference type="PANTHER" id="PTHR43037">
    <property type="entry name" value="UNNAMED PRODUCT-RELATED"/>
    <property type="match status" value="1"/>
</dbReference>
<proteinExistence type="predicted"/>
<dbReference type="Proteomes" id="UP000240912">
    <property type="component" value="Unassembled WGS sequence"/>
</dbReference>
<dbReference type="OrthoDB" id="699118at2"/>
<evidence type="ECO:0000256" key="2">
    <source>
        <dbReference type="ARBA" id="ARBA00022801"/>
    </source>
</evidence>
<dbReference type="EMBL" id="PYLS01000008">
    <property type="protein sequence ID" value="PST81816.1"/>
    <property type="molecule type" value="Genomic_DNA"/>
</dbReference>